<protein>
    <recommendedName>
        <fullName evidence="3">histidine kinase</fullName>
        <ecNumber evidence="3">2.7.13.3</ecNumber>
    </recommendedName>
</protein>
<keyword evidence="4" id="KW-0597">Phosphoprotein</keyword>
<dbReference type="InterPro" id="IPR005467">
    <property type="entry name" value="His_kinase_dom"/>
</dbReference>
<feature type="transmembrane region" description="Helical" evidence="11">
    <location>
        <begin position="7"/>
        <end position="30"/>
    </location>
</feature>
<dbReference type="Gene3D" id="1.10.287.130">
    <property type="match status" value="1"/>
</dbReference>
<evidence type="ECO:0000259" key="12">
    <source>
        <dbReference type="PROSITE" id="PS50109"/>
    </source>
</evidence>
<comment type="catalytic activity">
    <reaction evidence="1">
        <text>ATP + protein L-histidine = ADP + protein N-phospho-L-histidine.</text>
        <dbReference type="EC" id="2.7.13.3"/>
    </reaction>
</comment>
<dbReference type="InterPro" id="IPR036097">
    <property type="entry name" value="HisK_dim/P_sf"/>
</dbReference>
<dbReference type="PANTHER" id="PTHR45436:SF5">
    <property type="entry name" value="SENSOR HISTIDINE KINASE TRCS"/>
    <property type="match status" value="1"/>
</dbReference>
<evidence type="ECO:0000256" key="6">
    <source>
        <dbReference type="ARBA" id="ARBA00022692"/>
    </source>
</evidence>
<sequence>MKLKNRLSLAVTVVSAATLLTSFLTVYVLVRRDETRDLDLALAAQAHALAQIADAKNPGRPAVLDGVAEVPESLRPTQRYIAVYDERGALLSATMNFASEVPSFESLGASTALPTEGVPVDLDVNGKALRGVTVPVGNGGAALLYAASRRTVDDDASFLHRTLGVLFLSATVATALFSRWLGGRLAGDVHAIARVAREVERGNLEARVGGGAHGSAETRALAADLDHMIEHLGALVAAQRLFVSHAAHELRSPLSTLRGELQLALRRPRDAAGYQRTIEEALVDVEALSRLSEDLLALARVQAPHSQGSDVMAVGDIVADALRLARGPAEARRVSLEQAPETTSTNGPLLVRGDRGEIIRALRNLVDNAVAHGPAESPVLTTITRRDASVEIAVIDRGPGVAKEDEPHIFEPFYRGTRDRGDDRPGAGLGLAIARGIARSLGGDVWLDVAHQSGARFVLSLPAITDADA</sequence>
<dbReference type="PRINTS" id="PR00344">
    <property type="entry name" value="BCTRLSENSOR"/>
</dbReference>
<dbReference type="InterPro" id="IPR004358">
    <property type="entry name" value="Sig_transdc_His_kin-like_C"/>
</dbReference>
<comment type="subcellular location">
    <subcellularLocation>
        <location evidence="2">Membrane</location>
    </subcellularLocation>
</comment>
<organism evidence="14 15">
    <name type="scientific">Polyangium fumosum</name>
    <dbReference type="NCBI Taxonomy" id="889272"/>
    <lineage>
        <taxon>Bacteria</taxon>
        <taxon>Pseudomonadati</taxon>
        <taxon>Myxococcota</taxon>
        <taxon>Polyangia</taxon>
        <taxon>Polyangiales</taxon>
        <taxon>Polyangiaceae</taxon>
        <taxon>Polyangium</taxon>
    </lineage>
</organism>
<keyword evidence="9" id="KW-0902">Two-component regulatory system</keyword>
<dbReference type="Proteomes" id="UP000309215">
    <property type="component" value="Unassembled WGS sequence"/>
</dbReference>
<evidence type="ECO:0000256" key="3">
    <source>
        <dbReference type="ARBA" id="ARBA00012438"/>
    </source>
</evidence>
<accession>A0A4U1JBR6</accession>
<dbReference type="OrthoDB" id="9813151at2"/>
<dbReference type="PROSITE" id="PS50109">
    <property type="entry name" value="HIS_KIN"/>
    <property type="match status" value="1"/>
</dbReference>
<dbReference type="SUPFAM" id="SSF55874">
    <property type="entry name" value="ATPase domain of HSP90 chaperone/DNA topoisomerase II/histidine kinase"/>
    <property type="match status" value="1"/>
</dbReference>
<gene>
    <name evidence="14" type="ORF">E8A74_17060</name>
</gene>
<dbReference type="SUPFAM" id="SSF47384">
    <property type="entry name" value="Homodimeric domain of signal transducing histidine kinase"/>
    <property type="match status" value="1"/>
</dbReference>
<comment type="caution">
    <text evidence="14">The sequence shown here is derived from an EMBL/GenBank/DDBJ whole genome shotgun (WGS) entry which is preliminary data.</text>
</comment>
<evidence type="ECO:0000256" key="4">
    <source>
        <dbReference type="ARBA" id="ARBA00022553"/>
    </source>
</evidence>
<dbReference type="SMART" id="SM00388">
    <property type="entry name" value="HisKA"/>
    <property type="match status" value="1"/>
</dbReference>
<dbReference type="GO" id="GO:0000155">
    <property type="term" value="F:phosphorelay sensor kinase activity"/>
    <property type="evidence" value="ECO:0007669"/>
    <property type="project" value="InterPro"/>
</dbReference>
<dbReference type="Gene3D" id="6.10.340.10">
    <property type="match status" value="1"/>
</dbReference>
<dbReference type="Pfam" id="PF00512">
    <property type="entry name" value="HisKA"/>
    <property type="match status" value="1"/>
</dbReference>
<reference evidence="14 15" key="1">
    <citation type="submission" date="2019-04" db="EMBL/GenBank/DDBJ databases">
        <authorList>
            <person name="Li Y."/>
            <person name="Wang J."/>
        </authorList>
    </citation>
    <scope>NUCLEOTIDE SEQUENCE [LARGE SCALE GENOMIC DNA]</scope>
    <source>
        <strain evidence="14 15">DSM 14668</strain>
    </source>
</reference>
<evidence type="ECO:0000313" key="14">
    <source>
        <dbReference type="EMBL" id="TKD07488.1"/>
    </source>
</evidence>
<dbReference type="InterPro" id="IPR036890">
    <property type="entry name" value="HATPase_C_sf"/>
</dbReference>
<keyword evidence="7 14" id="KW-0418">Kinase</keyword>
<evidence type="ECO:0000259" key="13">
    <source>
        <dbReference type="PROSITE" id="PS50885"/>
    </source>
</evidence>
<dbReference type="SMART" id="SM00304">
    <property type="entry name" value="HAMP"/>
    <property type="match status" value="1"/>
</dbReference>
<dbReference type="AlphaFoldDB" id="A0A4U1JBR6"/>
<name>A0A4U1JBR6_9BACT</name>
<evidence type="ECO:0000256" key="7">
    <source>
        <dbReference type="ARBA" id="ARBA00022777"/>
    </source>
</evidence>
<keyword evidence="8 11" id="KW-1133">Transmembrane helix</keyword>
<evidence type="ECO:0000256" key="10">
    <source>
        <dbReference type="ARBA" id="ARBA00023136"/>
    </source>
</evidence>
<dbReference type="EC" id="2.7.13.3" evidence="3"/>
<dbReference type="SMART" id="SM00387">
    <property type="entry name" value="HATPase_c"/>
    <property type="match status" value="1"/>
</dbReference>
<evidence type="ECO:0000256" key="8">
    <source>
        <dbReference type="ARBA" id="ARBA00022989"/>
    </source>
</evidence>
<dbReference type="CDD" id="cd00075">
    <property type="entry name" value="HATPase"/>
    <property type="match status" value="1"/>
</dbReference>
<dbReference type="InterPro" id="IPR003594">
    <property type="entry name" value="HATPase_dom"/>
</dbReference>
<dbReference type="RefSeq" id="WP_136930084.1">
    <property type="nucleotide sequence ID" value="NZ_SSMQ01000016.1"/>
</dbReference>
<keyword evidence="10 11" id="KW-0472">Membrane</keyword>
<dbReference type="InterPro" id="IPR050428">
    <property type="entry name" value="TCS_sensor_his_kinase"/>
</dbReference>
<keyword evidence="5" id="KW-0808">Transferase</keyword>
<evidence type="ECO:0000256" key="11">
    <source>
        <dbReference type="SAM" id="Phobius"/>
    </source>
</evidence>
<evidence type="ECO:0000256" key="2">
    <source>
        <dbReference type="ARBA" id="ARBA00004370"/>
    </source>
</evidence>
<dbReference type="Pfam" id="PF02518">
    <property type="entry name" value="HATPase_c"/>
    <property type="match status" value="1"/>
</dbReference>
<proteinExistence type="predicted"/>
<dbReference type="GO" id="GO:0005886">
    <property type="term" value="C:plasma membrane"/>
    <property type="evidence" value="ECO:0007669"/>
    <property type="project" value="TreeGrafter"/>
</dbReference>
<dbReference type="CDD" id="cd00082">
    <property type="entry name" value="HisKA"/>
    <property type="match status" value="1"/>
</dbReference>
<dbReference type="InterPro" id="IPR003660">
    <property type="entry name" value="HAMP_dom"/>
</dbReference>
<keyword evidence="6 11" id="KW-0812">Transmembrane</keyword>
<dbReference type="PANTHER" id="PTHR45436">
    <property type="entry name" value="SENSOR HISTIDINE KINASE YKOH"/>
    <property type="match status" value="1"/>
</dbReference>
<evidence type="ECO:0000256" key="5">
    <source>
        <dbReference type="ARBA" id="ARBA00022679"/>
    </source>
</evidence>
<feature type="domain" description="HAMP" evidence="13">
    <location>
        <begin position="183"/>
        <end position="237"/>
    </location>
</feature>
<evidence type="ECO:0000313" key="15">
    <source>
        <dbReference type="Proteomes" id="UP000309215"/>
    </source>
</evidence>
<keyword evidence="15" id="KW-1185">Reference proteome</keyword>
<evidence type="ECO:0000256" key="9">
    <source>
        <dbReference type="ARBA" id="ARBA00023012"/>
    </source>
</evidence>
<dbReference type="InterPro" id="IPR003661">
    <property type="entry name" value="HisK_dim/P_dom"/>
</dbReference>
<evidence type="ECO:0000256" key="1">
    <source>
        <dbReference type="ARBA" id="ARBA00000085"/>
    </source>
</evidence>
<dbReference type="Gene3D" id="3.30.565.10">
    <property type="entry name" value="Histidine kinase-like ATPase, C-terminal domain"/>
    <property type="match status" value="1"/>
</dbReference>
<dbReference type="EMBL" id="SSMQ01000016">
    <property type="protein sequence ID" value="TKD07488.1"/>
    <property type="molecule type" value="Genomic_DNA"/>
</dbReference>
<dbReference type="PROSITE" id="PS50885">
    <property type="entry name" value="HAMP"/>
    <property type="match status" value="1"/>
</dbReference>
<feature type="domain" description="Histidine kinase" evidence="12">
    <location>
        <begin position="245"/>
        <end position="465"/>
    </location>
</feature>